<dbReference type="Gene3D" id="3.40.50.720">
    <property type="entry name" value="NAD(P)-binding Rossmann-like Domain"/>
    <property type="match status" value="1"/>
</dbReference>
<comment type="caution">
    <text evidence="1">The sequence shown here is derived from an EMBL/GenBank/DDBJ whole genome shotgun (WGS) entry which is preliminary data.</text>
</comment>
<dbReference type="PRINTS" id="PR00081">
    <property type="entry name" value="GDHRDH"/>
</dbReference>
<dbReference type="Proteomes" id="UP000298493">
    <property type="component" value="Unassembled WGS sequence"/>
</dbReference>
<reference evidence="1 2" key="1">
    <citation type="submission" date="2019-04" db="EMBL/GenBank/DDBJ databases">
        <title>High contiguity whole genome sequence and gene annotation resource for two Venturia nashicola isolates.</title>
        <authorList>
            <person name="Prokchorchik M."/>
            <person name="Won K."/>
            <person name="Lee Y."/>
            <person name="Choi E.D."/>
            <person name="Segonzac C."/>
            <person name="Sohn K.H."/>
        </authorList>
    </citation>
    <scope>NUCLEOTIDE SEQUENCE [LARGE SCALE GENOMIC DNA]</scope>
    <source>
        <strain evidence="1 2">PRI2</strain>
    </source>
</reference>
<dbReference type="InterPro" id="IPR051911">
    <property type="entry name" value="SDR_oxidoreductase"/>
</dbReference>
<organism evidence="1 2">
    <name type="scientific">Venturia nashicola</name>
    <dbReference type="NCBI Taxonomy" id="86259"/>
    <lineage>
        <taxon>Eukaryota</taxon>
        <taxon>Fungi</taxon>
        <taxon>Dikarya</taxon>
        <taxon>Ascomycota</taxon>
        <taxon>Pezizomycotina</taxon>
        <taxon>Dothideomycetes</taxon>
        <taxon>Pleosporomycetidae</taxon>
        <taxon>Venturiales</taxon>
        <taxon>Venturiaceae</taxon>
        <taxon>Venturia</taxon>
    </lineage>
</organism>
<keyword evidence="2" id="KW-1185">Reference proteome</keyword>
<dbReference type="EMBL" id="SNSC02000012">
    <property type="protein sequence ID" value="TID19326.1"/>
    <property type="molecule type" value="Genomic_DNA"/>
</dbReference>
<dbReference type="PANTHER" id="PTHR43976">
    <property type="entry name" value="SHORT CHAIN DEHYDROGENASE"/>
    <property type="match status" value="1"/>
</dbReference>
<dbReference type="AlphaFoldDB" id="A0A4Z1NZV4"/>
<evidence type="ECO:0000313" key="1">
    <source>
        <dbReference type="EMBL" id="TID19326.1"/>
    </source>
</evidence>
<gene>
    <name evidence="1" type="ORF">E6O75_ATG06664</name>
</gene>
<dbReference type="Pfam" id="PF00106">
    <property type="entry name" value="adh_short"/>
    <property type="match status" value="1"/>
</dbReference>
<proteinExistence type="predicted"/>
<dbReference type="OrthoDB" id="1274115at2759"/>
<evidence type="ECO:0000313" key="2">
    <source>
        <dbReference type="Proteomes" id="UP000298493"/>
    </source>
</evidence>
<dbReference type="STRING" id="86259.A0A4Z1NZV4"/>
<dbReference type="PANTHER" id="PTHR43976:SF6">
    <property type="entry name" value="OXIDOREDUCTASE, PUTATIVE (AFU_ORTHOLOGUE AFUA_1G13950)-RELATED"/>
    <property type="match status" value="1"/>
</dbReference>
<sequence length="265" mass="28991">MTPFEKHTFLITGVSSGLGLAIALEALQLGHKTAGGAWIQLDLTSPTAQEIRKLKVEAENVDVLVNNAGYGLYGSLEDMRFVFLLVNFVRTANEGIEQLSKQEIRDQMETNFFGALKIIKGAVPHFLKSRKGTIVNMSSISGLTVTSASGIMYSSTPRANLPSKPFPRVCFAQTGLEVHVAKLSNYAWITRGRSTESGKEDCRVVTGTGMGANKTVSSCLRLPLGNDAMDKARDKSLKSYTESRCSGRDRQQYITQGRMIKKCDD</sequence>
<dbReference type="InterPro" id="IPR036291">
    <property type="entry name" value="NAD(P)-bd_dom_sf"/>
</dbReference>
<protein>
    <submittedName>
        <fullName evidence="1">Short chain oxidoreductase/dehydrogenase</fullName>
    </submittedName>
</protein>
<accession>A0A4Z1NZV4</accession>
<name>A0A4Z1NZV4_9PEZI</name>
<dbReference type="SUPFAM" id="SSF51735">
    <property type="entry name" value="NAD(P)-binding Rossmann-fold domains"/>
    <property type="match status" value="1"/>
</dbReference>
<dbReference type="InterPro" id="IPR002347">
    <property type="entry name" value="SDR_fam"/>
</dbReference>